<sequence>MKKGYAVLKGNNYFLSLAELKALLPDEAKISYFTGVAIFTPFQDKLARRSARIKRNGELILISDNPKEINEIIRGKCFWIKEDIIMGSQRDEFKSLYHEAISGVKISKSCEKIDIIFTDGVIILGKTKDEIDSKSVINHNKKPYSQSGTMNAETSRLMVNLARPKRIVLDPFTGTGSILIEARWLNYNCIGIDIDKKMLDKARLNLNHFGYDCELMLASATNIPLHNIDSIATDPPYGRSSKERGSNLFELYEKFFASSADSLRKNGYMAFATDSNFNFIDKLRENSFILRGLHFLYSHKSLTRAIYVVQRR</sequence>
<dbReference type="Gene3D" id="3.40.50.150">
    <property type="entry name" value="Vaccinia Virus protein VP39"/>
    <property type="match status" value="1"/>
</dbReference>
<dbReference type="Proteomes" id="UP001319921">
    <property type="component" value="Chromosome"/>
</dbReference>
<comment type="catalytic activity">
    <reaction evidence="9">
        <text>guanosine(10) in tRNA + 2 S-adenosyl-L-methionine = N(2)-dimethylguanosine(10) in tRNA + 2 S-adenosyl-L-homocysteine + 2 H(+)</text>
        <dbReference type="Rhea" id="RHEA:43124"/>
        <dbReference type="Rhea" id="RHEA-COMP:10355"/>
        <dbReference type="Rhea" id="RHEA-COMP:10358"/>
        <dbReference type="ChEBI" id="CHEBI:15378"/>
        <dbReference type="ChEBI" id="CHEBI:57856"/>
        <dbReference type="ChEBI" id="CHEBI:59789"/>
        <dbReference type="ChEBI" id="CHEBI:74269"/>
        <dbReference type="ChEBI" id="CHEBI:74513"/>
        <dbReference type="EC" id="2.1.1.213"/>
    </reaction>
</comment>
<keyword evidence="7" id="KW-0819">tRNA processing</keyword>
<evidence type="ECO:0000313" key="16">
    <source>
        <dbReference type="Proteomes" id="UP001319921"/>
    </source>
</evidence>
<dbReference type="PANTHER" id="PTHR14911:SF13">
    <property type="entry name" value="TRNA (GUANINE(6)-N2)-METHYLTRANSFERASE THUMP3"/>
    <property type="match status" value="1"/>
</dbReference>
<evidence type="ECO:0000256" key="2">
    <source>
        <dbReference type="ARBA" id="ARBA00022490"/>
    </source>
</evidence>
<dbReference type="AlphaFoldDB" id="A0AAQ4CQ27"/>
<dbReference type="PANTHER" id="PTHR14911">
    <property type="entry name" value="THUMP DOMAIN-CONTAINING"/>
    <property type="match status" value="1"/>
</dbReference>
<dbReference type="EC" id="2.1.1.213" evidence="12"/>
<keyword evidence="16" id="KW-1185">Reference proteome</keyword>
<dbReference type="InterPro" id="IPR029063">
    <property type="entry name" value="SAM-dependent_MTases_sf"/>
</dbReference>
<reference evidence="15 16" key="1">
    <citation type="journal article" date="2022" name="Microbiol. Resour. Announc.">
        <title>Complete Genome Sequence of the Hyperthermophilic and Acidophilic Archaeon Saccharolobus caldissimus Strain HS-3T.</title>
        <authorList>
            <person name="Sakai H.D."/>
            <person name="Kurosawa N."/>
        </authorList>
    </citation>
    <scope>NUCLEOTIDE SEQUENCE [LARGE SCALE GENOMIC DNA]</scope>
    <source>
        <strain evidence="15 16">JCM32116</strain>
    </source>
</reference>
<dbReference type="InterPro" id="IPR000241">
    <property type="entry name" value="RlmKL-like_Mtase"/>
</dbReference>
<dbReference type="Pfam" id="PF01170">
    <property type="entry name" value="UPF0020"/>
    <property type="match status" value="1"/>
</dbReference>
<dbReference type="SUPFAM" id="SSF53335">
    <property type="entry name" value="S-adenosyl-L-methionine-dependent methyltransferases"/>
    <property type="match status" value="1"/>
</dbReference>
<keyword evidence="4 15" id="KW-0489">Methyltransferase</keyword>
<evidence type="ECO:0000256" key="1">
    <source>
        <dbReference type="ARBA" id="ARBA00004496"/>
    </source>
</evidence>
<gene>
    <name evidence="15" type="ORF">SACC_09250</name>
</gene>
<evidence type="ECO:0000256" key="11">
    <source>
        <dbReference type="ARBA" id="ARBA00061338"/>
    </source>
</evidence>
<organism evidence="15 16">
    <name type="scientific">Saccharolobus caldissimus</name>
    <dbReference type="NCBI Taxonomy" id="1702097"/>
    <lineage>
        <taxon>Archaea</taxon>
        <taxon>Thermoproteota</taxon>
        <taxon>Thermoprotei</taxon>
        <taxon>Sulfolobales</taxon>
        <taxon>Sulfolobaceae</taxon>
        <taxon>Saccharolobus</taxon>
    </lineage>
</organism>
<dbReference type="GO" id="GO:0005737">
    <property type="term" value="C:cytoplasm"/>
    <property type="evidence" value="ECO:0007669"/>
    <property type="project" value="UniProtKB-SubCell"/>
</dbReference>
<dbReference type="EMBL" id="AP025226">
    <property type="protein sequence ID" value="BDB97908.1"/>
    <property type="molecule type" value="Genomic_DNA"/>
</dbReference>
<dbReference type="FunFam" id="3.40.50.150:FF:000251">
    <property type="entry name" value="Putative RNA methylase"/>
    <property type="match status" value="1"/>
</dbReference>
<keyword evidence="8" id="KW-0694">RNA-binding</keyword>
<evidence type="ECO:0000256" key="7">
    <source>
        <dbReference type="ARBA" id="ARBA00022694"/>
    </source>
</evidence>
<evidence type="ECO:0000256" key="9">
    <source>
        <dbReference type="ARBA" id="ARBA00051883"/>
    </source>
</evidence>
<dbReference type="GeneID" id="68865669"/>
<evidence type="ECO:0000256" key="6">
    <source>
        <dbReference type="ARBA" id="ARBA00022691"/>
    </source>
</evidence>
<comment type="similarity">
    <text evidence="11">Belongs to the methyltransferase superfamily. Trm-G10 family.</text>
</comment>
<comment type="subcellular location">
    <subcellularLocation>
        <location evidence="1">Cytoplasm</location>
    </subcellularLocation>
</comment>
<evidence type="ECO:0000259" key="14">
    <source>
        <dbReference type="Pfam" id="PF01170"/>
    </source>
</evidence>
<dbReference type="InterPro" id="IPR002052">
    <property type="entry name" value="DNA_methylase_N6_adenine_CS"/>
</dbReference>
<dbReference type="GO" id="GO:0160101">
    <property type="term" value="F:tRNA (guanine(10)-N2)-dimethyltransferase activity"/>
    <property type="evidence" value="ECO:0007669"/>
    <property type="project" value="UniProtKB-EC"/>
</dbReference>
<feature type="domain" description="Ribosomal RNA large subunit methyltransferase K/L-like methyltransferase" evidence="14">
    <location>
        <begin position="141"/>
        <end position="288"/>
    </location>
</feature>
<comment type="function">
    <text evidence="10">Catalyzes the adenosylmethionine-dependent methylation of the exocyclic amino group (N(2)) of guanosine at position 10 of various tRNAs. Acts via a two-step process that leads to the formation of either N(2)-monomethyl (m(2)G) or N(2)-dimethylguanosine (m(2)(2)G).</text>
</comment>
<dbReference type="RefSeq" id="WP_229571869.1">
    <property type="nucleotide sequence ID" value="NZ_AP025226.1"/>
</dbReference>
<protein>
    <recommendedName>
        <fullName evidence="12">tRNA (guanine(10)-N(2))-dimethyltransferase</fullName>
        <ecNumber evidence="12">2.1.1.213</ecNumber>
    </recommendedName>
    <alternativeName>
        <fullName evidence="13">tRNA:G10 dimethyltransferase</fullName>
    </alternativeName>
</protein>
<accession>A0AAQ4CQ27</accession>
<keyword evidence="3" id="KW-0820">tRNA-binding</keyword>
<evidence type="ECO:0000256" key="5">
    <source>
        <dbReference type="ARBA" id="ARBA00022679"/>
    </source>
</evidence>
<dbReference type="GO" id="GO:0000049">
    <property type="term" value="F:tRNA binding"/>
    <property type="evidence" value="ECO:0007669"/>
    <property type="project" value="UniProtKB-KW"/>
</dbReference>
<dbReference type="CDD" id="cd02440">
    <property type="entry name" value="AdoMet_MTases"/>
    <property type="match status" value="1"/>
</dbReference>
<dbReference type="GO" id="GO:0030488">
    <property type="term" value="P:tRNA methylation"/>
    <property type="evidence" value="ECO:0007669"/>
    <property type="project" value="TreeGrafter"/>
</dbReference>
<evidence type="ECO:0000256" key="10">
    <source>
        <dbReference type="ARBA" id="ARBA00054380"/>
    </source>
</evidence>
<evidence type="ECO:0000313" key="15">
    <source>
        <dbReference type="EMBL" id="BDB97908.1"/>
    </source>
</evidence>
<name>A0AAQ4CQ27_9CREN</name>
<keyword evidence="2" id="KW-0963">Cytoplasm</keyword>
<evidence type="ECO:0000256" key="8">
    <source>
        <dbReference type="ARBA" id="ARBA00022884"/>
    </source>
</evidence>
<evidence type="ECO:0000256" key="12">
    <source>
        <dbReference type="ARBA" id="ARBA00066936"/>
    </source>
</evidence>
<evidence type="ECO:0000256" key="3">
    <source>
        <dbReference type="ARBA" id="ARBA00022555"/>
    </source>
</evidence>
<dbReference type="PROSITE" id="PS00092">
    <property type="entry name" value="N6_MTASE"/>
    <property type="match status" value="1"/>
</dbReference>
<evidence type="ECO:0000256" key="13">
    <source>
        <dbReference type="ARBA" id="ARBA00082665"/>
    </source>
</evidence>
<evidence type="ECO:0000256" key="4">
    <source>
        <dbReference type="ARBA" id="ARBA00022603"/>
    </source>
</evidence>
<dbReference type="KEGG" id="scas:SACC_09250"/>
<proteinExistence type="inferred from homology"/>
<keyword evidence="5" id="KW-0808">Transferase</keyword>
<keyword evidence="6" id="KW-0949">S-adenosyl-L-methionine</keyword>
<dbReference type="PRINTS" id="PR00507">
    <property type="entry name" value="N12N6MTFRASE"/>
</dbReference>